<keyword evidence="2" id="KW-1185">Reference proteome</keyword>
<accession>C4G9D1</accession>
<gene>
    <name evidence="1" type="ORF">GCWU000342_00584</name>
</gene>
<dbReference type="STRING" id="626523.GCWU000342_00584"/>
<sequence length="42" mass="4815">MVFSIYLNFADLIDAVFTLISLLCKEKTANLFDLLFLKCDIV</sequence>
<evidence type="ECO:0000313" key="2">
    <source>
        <dbReference type="Proteomes" id="UP000003494"/>
    </source>
</evidence>
<dbReference type="HOGENOM" id="CLU_3257823_0_0_9"/>
<comment type="caution">
    <text evidence="1">The sequence shown here is derived from an EMBL/GenBank/DDBJ whole genome shotgun (WGS) entry which is preliminary data.</text>
</comment>
<reference evidence="1" key="1">
    <citation type="submission" date="2009-04" db="EMBL/GenBank/DDBJ databases">
        <authorList>
            <person name="Weinstock G."/>
            <person name="Sodergren E."/>
            <person name="Clifton S."/>
            <person name="Fulton L."/>
            <person name="Fulton B."/>
            <person name="Courtney L."/>
            <person name="Fronick C."/>
            <person name="Harrison M."/>
            <person name="Strong C."/>
            <person name="Farmer C."/>
            <person name="Delahaunty K."/>
            <person name="Markovic C."/>
            <person name="Hall O."/>
            <person name="Minx P."/>
            <person name="Tomlinson C."/>
            <person name="Mitreva M."/>
            <person name="Nelson J."/>
            <person name="Hou S."/>
            <person name="Wollam A."/>
            <person name="Pepin K.H."/>
            <person name="Johnson M."/>
            <person name="Bhonagiri V."/>
            <person name="Nash W.E."/>
            <person name="Warren W."/>
            <person name="Chinwalla A."/>
            <person name="Mardis E.R."/>
            <person name="Wilson R.K."/>
        </authorList>
    </citation>
    <scope>NUCLEOTIDE SEQUENCE [LARGE SCALE GENOMIC DNA]</scope>
    <source>
        <strain evidence="1">DSM 14600</strain>
    </source>
</reference>
<name>C4G9D1_9FIRM</name>
<proteinExistence type="predicted"/>
<dbReference type="Proteomes" id="UP000003494">
    <property type="component" value="Unassembled WGS sequence"/>
</dbReference>
<dbReference type="AlphaFoldDB" id="C4G9D1"/>
<organism evidence="1 2">
    <name type="scientific">Shuttleworthella satelles DSM 14600</name>
    <dbReference type="NCBI Taxonomy" id="626523"/>
    <lineage>
        <taxon>Bacteria</taxon>
        <taxon>Bacillati</taxon>
        <taxon>Bacillota</taxon>
        <taxon>Clostridia</taxon>
        <taxon>Lachnospirales</taxon>
        <taxon>Lachnospiraceae</taxon>
        <taxon>Shuttleworthella</taxon>
    </lineage>
</organism>
<dbReference type="EMBL" id="ACIP02000001">
    <property type="protein sequence ID" value="EEP29228.1"/>
    <property type="molecule type" value="Genomic_DNA"/>
</dbReference>
<evidence type="ECO:0000313" key="1">
    <source>
        <dbReference type="EMBL" id="EEP29228.1"/>
    </source>
</evidence>
<protein>
    <submittedName>
        <fullName evidence="1">Uncharacterized protein</fullName>
    </submittedName>
</protein>